<evidence type="ECO:0000313" key="1">
    <source>
        <dbReference type="EMBL" id="RDB26822.1"/>
    </source>
</evidence>
<keyword evidence="2" id="KW-1185">Reference proteome</keyword>
<organism evidence="1 2">
    <name type="scientific">Hypsizygus marmoreus</name>
    <name type="common">White beech mushroom</name>
    <name type="synonym">Agaricus marmoreus</name>
    <dbReference type="NCBI Taxonomy" id="39966"/>
    <lineage>
        <taxon>Eukaryota</taxon>
        <taxon>Fungi</taxon>
        <taxon>Dikarya</taxon>
        <taxon>Basidiomycota</taxon>
        <taxon>Agaricomycotina</taxon>
        <taxon>Agaricomycetes</taxon>
        <taxon>Agaricomycetidae</taxon>
        <taxon>Agaricales</taxon>
        <taxon>Tricholomatineae</taxon>
        <taxon>Lyophyllaceae</taxon>
        <taxon>Hypsizygus</taxon>
    </lineage>
</organism>
<dbReference type="AlphaFoldDB" id="A0A369JZR0"/>
<protein>
    <submittedName>
        <fullName evidence="1">Uncharacterized protein</fullName>
    </submittedName>
</protein>
<gene>
    <name evidence="1" type="ORF">Hypma_005377</name>
</gene>
<dbReference type="Proteomes" id="UP000076154">
    <property type="component" value="Unassembled WGS sequence"/>
</dbReference>
<reference evidence="1" key="1">
    <citation type="submission" date="2018-04" db="EMBL/GenBank/DDBJ databases">
        <title>Whole genome sequencing of Hypsizygus marmoreus.</title>
        <authorList>
            <person name="Choi I.-G."/>
            <person name="Min B."/>
            <person name="Kim J.-G."/>
            <person name="Kim S."/>
            <person name="Oh Y.-L."/>
            <person name="Kong W.-S."/>
            <person name="Park H."/>
            <person name="Jeong J."/>
            <person name="Song E.-S."/>
        </authorList>
    </citation>
    <scope>NUCLEOTIDE SEQUENCE [LARGE SCALE GENOMIC DNA]</scope>
    <source>
        <strain evidence="1">51987-8</strain>
    </source>
</reference>
<name>A0A369JZR0_HYPMA</name>
<evidence type="ECO:0000313" key="2">
    <source>
        <dbReference type="Proteomes" id="UP000076154"/>
    </source>
</evidence>
<accession>A0A369JZR0</accession>
<sequence>MLSVRPRHRIFLFHHELRSQHERRERVKFQILSGSFAARGALVEKLGPCSLDFALHSPTHTSKSTSDPAHHTVRVAKLNGKVFLATLHIDDDGKVLGKIYFENKESKRKFKRERFMEI</sequence>
<dbReference type="EMBL" id="LUEZ02000023">
    <property type="protein sequence ID" value="RDB26822.1"/>
    <property type="molecule type" value="Genomic_DNA"/>
</dbReference>
<comment type="caution">
    <text evidence="1">The sequence shown here is derived from an EMBL/GenBank/DDBJ whole genome shotgun (WGS) entry which is preliminary data.</text>
</comment>
<proteinExistence type="predicted"/>
<dbReference type="InParanoid" id="A0A369JZR0"/>